<evidence type="ECO:0000313" key="3">
    <source>
        <dbReference type="Proteomes" id="UP000031838"/>
    </source>
</evidence>
<dbReference type="KEGG" id="bgp:BGL_1c01280"/>
<gene>
    <name evidence="2" type="ORF">BGL_1c01280</name>
</gene>
<evidence type="ECO:0000313" key="2">
    <source>
        <dbReference type="EMBL" id="AJK44681.1"/>
    </source>
</evidence>
<reference evidence="2 3" key="2">
    <citation type="journal article" date="2016" name="Appl. Microbiol. Biotechnol.">
        <title>Mutations improving production and secretion of extracellular lipase by Burkholderia glumae PG1.</title>
        <authorList>
            <person name="Knapp A."/>
            <person name="Voget S."/>
            <person name="Gao R."/>
            <person name="Zaburannyi N."/>
            <person name="Krysciak D."/>
            <person name="Breuer M."/>
            <person name="Hauer B."/>
            <person name="Streit W.R."/>
            <person name="Muller R."/>
            <person name="Daniel R."/>
            <person name="Jaeger K.E."/>
        </authorList>
    </citation>
    <scope>NUCLEOTIDE SEQUENCE [LARGE SCALE GENOMIC DNA]</scope>
    <source>
        <strain evidence="2 3">PG1</strain>
    </source>
</reference>
<organism evidence="2 3">
    <name type="scientific">Burkholderia plantarii</name>
    <dbReference type="NCBI Taxonomy" id="41899"/>
    <lineage>
        <taxon>Bacteria</taxon>
        <taxon>Pseudomonadati</taxon>
        <taxon>Pseudomonadota</taxon>
        <taxon>Betaproteobacteria</taxon>
        <taxon>Burkholderiales</taxon>
        <taxon>Burkholderiaceae</taxon>
        <taxon>Burkholderia</taxon>
    </lineage>
</organism>
<dbReference type="InterPro" id="IPR009241">
    <property type="entry name" value="HigB-like"/>
</dbReference>
<dbReference type="EMBL" id="CP002580">
    <property type="protein sequence ID" value="AJK44681.1"/>
    <property type="molecule type" value="Genomic_DNA"/>
</dbReference>
<evidence type="ECO:0000256" key="1">
    <source>
        <dbReference type="SAM" id="MobiDB-lite"/>
    </source>
</evidence>
<dbReference type="AlphaFoldDB" id="A0A0B6RXE1"/>
<feature type="region of interest" description="Disordered" evidence="1">
    <location>
        <begin position="59"/>
        <end position="105"/>
    </location>
</feature>
<reference evidence="3" key="1">
    <citation type="submission" date="2011-03" db="EMBL/GenBank/DDBJ databases">
        <authorList>
            <person name="Voget S."/>
            <person name="Streit W.R."/>
            <person name="Jaeger K.E."/>
            <person name="Daniel R."/>
        </authorList>
    </citation>
    <scope>NUCLEOTIDE SEQUENCE [LARGE SCALE GENOMIC DNA]</scope>
    <source>
        <strain evidence="3">PG1</strain>
    </source>
</reference>
<protein>
    <submittedName>
        <fullName evidence="2">Uncharacterized protein</fullName>
    </submittedName>
</protein>
<dbReference type="RefSeq" id="WP_063931941.1">
    <property type="nucleotide sequence ID" value="NZ_CP002580.1"/>
</dbReference>
<name>A0A0B6RXE1_BURPL</name>
<keyword evidence="3" id="KW-1185">Reference proteome</keyword>
<dbReference type="Proteomes" id="UP000031838">
    <property type="component" value="Chromosome 1"/>
</dbReference>
<dbReference type="HOGENOM" id="CLU_2231480_0_0_4"/>
<proteinExistence type="predicted"/>
<sequence length="105" mass="11354">MQIGWPPGMPLVRETAANLYDRGIALPGRIARVPSTIVDEQVVLLHGVDKKSRATPRIDLDTAKARTRQGARGEGIETAGLNAMNAAPRQKSTEGVTHGEPPHRR</sequence>
<accession>A0A0B6RXE1</accession>
<dbReference type="Pfam" id="PF05973">
    <property type="entry name" value="Gp49"/>
    <property type="match status" value="1"/>
</dbReference>